<gene>
    <name evidence="1" type="ORF">PoB_001025200</name>
</gene>
<keyword evidence="2" id="KW-1185">Reference proteome</keyword>
<accession>A0AAV3YLE3</accession>
<protein>
    <submittedName>
        <fullName evidence="1">Uncharacterized protein</fullName>
    </submittedName>
</protein>
<evidence type="ECO:0000313" key="2">
    <source>
        <dbReference type="Proteomes" id="UP000735302"/>
    </source>
</evidence>
<dbReference type="AlphaFoldDB" id="A0AAV3YLE3"/>
<evidence type="ECO:0000313" key="1">
    <source>
        <dbReference type="EMBL" id="GFN83746.1"/>
    </source>
</evidence>
<comment type="caution">
    <text evidence="1">The sequence shown here is derived from an EMBL/GenBank/DDBJ whole genome shotgun (WGS) entry which is preliminary data.</text>
</comment>
<reference evidence="1 2" key="1">
    <citation type="journal article" date="2021" name="Elife">
        <title>Chloroplast acquisition without the gene transfer in kleptoplastic sea slugs, Plakobranchus ocellatus.</title>
        <authorList>
            <person name="Maeda T."/>
            <person name="Takahashi S."/>
            <person name="Yoshida T."/>
            <person name="Shimamura S."/>
            <person name="Takaki Y."/>
            <person name="Nagai Y."/>
            <person name="Toyoda A."/>
            <person name="Suzuki Y."/>
            <person name="Arimoto A."/>
            <person name="Ishii H."/>
            <person name="Satoh N."/>
            <person name="Nishiyama T."/>
            <person name="Hasebe M."/>
            <person name="Maruyama T."/>
            <person name="Minagawa J."/>
            <person name="Obokata J."/>
            <person name="Shigenobu S."/>
        </authorList>
    </citation>
    <scope>NUCLEOTIDE SEQUENCE [LARGE SCALE GENOMIC DNA]</scope>
</reference>
<sequence>MANYLRMPYVRIPSLVSSMLETSLGSILLRAAEPFLEGREEVTVFEEHWTAVSYFDGILLEGEKQRAGDETHLGNAIK</sequence>
<organism evidence="1 2">
    <name type="scientific">Plakobranchus ocellatus</name>
    <dbReference type="NCBI Taxonomy" id="259542"/>
    <lineage>
        <taxon>Eukaryota</taxon>
        <taxon>Metazoa</taxon>
        <taxon>Spiralia</taxon>
        <taxon>Lophotrochozoa</taxon>
        <taxon>Mollusca</taxon>
        <taxon>Gastropoda</taxon>
        <taxon>Heterobranchia</taxon>
        <taxon>Euthyneura</taxon>
        <taxon>Panpulmonata</taxon>
        <taxon>Sacoglossa</taxon>
        <taxon>Placobranchoidea</taxon>
        <taxon>Plakobranchidae</taxon>
        <taxon>Plakobranchus</taxon>
    </lineage>
</organism>
<dbReference type="EMBL" id="BLXT01001211">
    <property type="protein sequence ID" value="GFN83746.1"/>
    <property type="molecule type" value="Genomic_DNA"/>
</dbReference>
<name>A0AAV3YLE3_9GAST</name>
<proteinExistence type="predicted"/>
<dbReference type="Proteomes" id="UP000735302">
    <property type="component" value="Unassembled WGS sequence"/>
</dbReference>